<dbReference type="AlphaFoldDB" id="J3N2V9"/>
<dbReference type="Gramene" id="OB10G18570.1">
    <property type="protein sequence ID" value="OB10G18570.1"/>
    <property type="gene ID" value="OB10G18570"/>
</dbReference>
<name>J3N2V9_ORYBR</name>
<proteinExistence type="predicted"/>
<evidence type="ECO:0000313" key="1">
    <source>
        <dbReference type="EnsemblPlants" id="OB10G18570.1"/>
    </source>
</evidence>
<reference evidence="1" key="1">
    <citation type="journal article" date="2013" name="Nat. Commun.">
        <title>Whole-genome sequencing of Oryza brachyantha reveals mechanisms underlying Oryza genome evolution.</title>
        <authorList>
            <person name="Chen J."/>
            <person name="Huang Q."/>
            <person name="Gao D."/>
            <person name="Wang J."/>
            <person name="Lang Y."/>
            <person name="Liu T."/>
            <person name="Li B."/>
            <person name="Bai Z."/>
            <person name="Luis Goicoechea J."/>
            <person name="Liang C."/>
            <person name="Chen C."/>
            <person name="Zhang W."/>
            <person name="Sun S."/>
            <person name="Liao Y."/>
            <person name="Zhang X."/>
            <person name="Yang L."/>
            <person name="Song C."/>
            <person name="Wang M."/>
            <person name="Shi J."/>
            <person name="Liu G."/>
            <person name="Liu J."/>
            <person name="Zhou H."/>
            <person name="Zhou W."/>
            <person name="Yu Q."/>
            <person name="An N."/>
            <person name="Chen Y."/>
            <person name="Cai Q."/>
            <person name="Wang B."/>
            <person name="Liu B."/>
            <person name="Min J."/>
            <person name="Huang Y."/>
            <person name="Wu H."/>
            <person name="Li Z."/>
            <person name="Zhang Y."/>
            <person name="Yin Y."/>
            <person name="Song W."/>
            <person name="Jiang J."/>
            <person name="Jackson S.A."/>
            <person name="Wing R.A."/>
            <person name="Wang J."/>
            <person name="Chen M."/>
        </authorList>
    </citation>
    <scope>NUCLEOTIDE SEQUENCE [LARGE SCALE GENOMIC DNA]</scope>
    <source>
        <strain evidence="1">cv. IRGC 101232</strain>
    </source>
</reference>
<organism evidence="1">
    <name type="scientific">Oryza brachyantha</name>
    <name type="common">malo sina</name>
    <dbReference type="NCBI Taxonomy" id="4533"/>
    <lineage>
        <taxon>Eukaryota</taxon>
        <taxon>Viridiplantae</taxon>
        <taxon>Streptophyta</taxon>
        <taxon>Embryophyta</taxon>
        <taxon>Tracheophyta</taxon>
        <taxon>Spermatophyta</taxon>
        <taxon>Magnoliopsida</taxon>
        <taxon>Liliopsida</taxon>
        <taxon>Poales</taxon>
        <taxon>Poaceae</taxon>
        <taxon>BOP clade</taxon>
        <taxon>Oryzoideae</taxon>
        <taxon>Oryzeae</taxon>
        <taxon>Oryzinae</taxon>
        <taxon>Oryza</taxon>
    </lineage>
</organism>
<protein>
    <submittedName>
        <fullName evidence="1">Uncharacterized protein</fullName>
    </submittedName>
</protein>
<sequence>FAGSLRYQVLHGLYLNELLNARYVNEPAQNISAANSVLNSTCMSFKLQSSDLLGHLERKSNILFG</sequence>
<reference evidence="1" key="2">
    <citation type="submission" date="2013-04" db="UniProtKB">
        <authorList>
            <consortium name="EnsemblPlants"/>
        </authorList>
    </citation>
    <scope>IDENTIFICATION</scope>
</reference>
<keyword evidence="2" id="KW-1185">Reference proteome</keyword>
<dbReference type="EnsemblPlants" id="OB10G18570.1">
    <property type="protein sequence ID" value="OB10G18570.1"/>
    <property type="gene ID" value="OB10G18570"/>
</dbReference>
<accession>J3N2V9</accession>
<dbReference type="Proteomes" id="UP000006038">
    <property type="component" value="Chromosome 10"/>
</dbReference>
<evidence type="ECO:0000313" key="2">
    <source>
        <dbReference type="Proteomes" id="UP000006038"/>
    </source>
</evidence>
<dbReference type="HOGENOM" id="CLU_2856526_0_0_1"/>